<dbReference type="AlphaFoldDB" id="A0A1H5YDY1"/>
<feature type="non-terminal residue" evidence="2">
    <location>
        <position position="71"/>
    </location>
</feature>
<dbReference type="Gene3D" id="1.10.287.70">
    <property type="match status" value="1"/>
</dbReference>
<feature type="transmembrane region" description="Helical" evidence="1">
    <location>
        <begin position="15"/>
        <end position="34"/>
    </location>
</feature>
<dbReference type="GO" id="GO:0016020">
    <property type="term" value="C:membrane"/>
    <property type="evidence" value="ECO:0007669"/>
    <property type="project" value="InterPro"/>
</dbReference>
<keyword evidence="1" id="KW-0812">Transmembrane</keyword>
<dbReference type="Proteomes" id="UP000236751">
    <property type="component" value="Unassembled WGS sequence"/>
</dbReference>
<name>A0A1H5YDY1_NITMU</name>
<evidence type="ECO:0000256" key="1">
    <source>
        <dbReference type="SAM" id="Phobius"/>
    </source>
</evidence>
<keyword evidence="1" id="KW-0472">Membrane</keyword>
<organism evidence="2 3">
    <name type="scientific">Nitrosospira multiformis (strain ATCC 25196 / NCIMB 11849 / C 71)</name>
    <dbReference type="NCBI Taxonomy" id="323848"/>
    <lineage>
        <taxon>Bacteria</taxon>
        <taxon>Pseudomonadati</taxon>
        <taxon>Pseudomonadota</taxon>
        <taxon>Betaproteobacteria</taxon>
        <taxon>Nitrosomonadales</taxon>
        <taxon>Nitrosomonadaceae</taxon>
        <taxon>Nitrosospira</taxon>
    </lineage>
</organism>
<reference evidence="2 3" key="1">
    <citation type="submission" date="2016-10" db="EMBL/GenBank/DDBJ databases">
        <authorList>
            <person name="de Groot N.N."/>
        </authorList>
    </citation>
    <scope>NUCLEOTIDE SEQUENCE [LARGE SCALE GENOMIC DNA]</scope>
    <source>
        <strain evidence="2 3">Nl13</strain>
    </source>
</reference>
<accession>A0A1H5YDY1</accession>
<evidence type="ECO:0000313" key="3">
    <source>
        <dbReference type="Proteomes" id="UP000236751"/>
    </source>
</evidence>
<dbReference type="SUPFAM" id="SSF81452">
    <property type="entry name" value="Cytochrome c oxidase subunit III-like"/>
    <property type="match status" value="1"/>
</dbReference>
<proteinExistence type="predicted"/>
<feature type="transmembrane region" description="Helical" evidence="1">
    <location>
        <begin position="41"/>
        <end position="61"/>
    </location>
</feature>
<dbReference type="InterPro" id="IPR035973">
    <property type="entry name" value="Cyt_c_oxidase_su3-like_sf"/>
</dbReference>
<protein>
    <submittedName>
        <fullName evidence="2">Cytochrome c oxidase subunit 3</fullName>
    </submittedName>
</protein>
<gene>
    <name evidence="2" type="ORF">SAMN05216403_1665</name>
</gene>
<keyword evidence="1" id="KW-1133">Transmembrane helix</keyword>
<sequence length="71" mass="7533">MSQQGGGHYYVPAPSTWPITGSIALLFMGFGAALSVNRIPLGYGLLATGFAILVYMLFGWFSTVARESESG</sequence>
<evidence type="ECO:0000313" key="2">
    <source>
        <dbReference type="EMBL" id="SEG22228.1"/>
    </source>
</evidence>
<dbReference type="EMBL" id="FNVK01000066">
    <property type="protein sequence ID" value="SEG22228.1"/>
    <property type="molecule type" value="Genomic_DNA"/>
</dbReference>
<dbReference type="GO" id="GO:0009055">
    <property type="term" value="F:electron transfer activity"/>
    <property type="evidence" value="ECO:0007669"/>
    <property type="project" value="InterPro"/>
</dbReference>